<keyword evidence="2" id="KW-0808">Transferase</keyword>
<dbReference type="PANTHER" id="PTHR43792:SF1">
    <property type="entry name" value="N-ACETYLTRANSFERASE DOMAIN-CONTAINING PROTEIN"/>
    <property type="match status" value="1"/>
</dbReference>
<dbReference type="PROSITE" id="PS51186">
    <property type="entry name" value="GNAT"/>
    <property type="match status" value="1"/>
</dbReference>
<evidence type="ECO:0000259" key="1">
    <source>
        <dbReference type="PROSITE" id="PS51186"/>
    </source>
</evidence>
<dbReference type="PANTHER" id="PTHR43792">
    <property type="entry name" value="GNAT FAMILY, PUTATIVE (AFU_ORTHOLOGUE AFUA_3G00765)-RELATED-RELATED"/>
    <property type="match status" value="1"/>
</dbReference>
<evidence type="ECO:0000313" key="3">
    <source>
        <dbReference type="Proteomes" id="UP000077013"/>
    </source>
</evidence>
<reference evidence="2 3" key="1">
    <citation type="submission" date="2016-02" db="EMBL/GenBank/DDBJ databases">
        <title>Ulvibacter sp. LPB0005, isolated from Thais luteostoma.</title>
        <authorList>
            <person name="Shin S.-K."/>
            <person name="Yi H."/>
        </authorList>
    </citation>
    <scope>NUCLEOTIDE SEQUENCE [LARGE SCALE GENOMIC DNA]</scope>
    <source>
        <strain evidence="2 3">LPB0005</strain>
    </source>
</reference>
<protein>
    <submittedName>
        <fullName evidence="2">GCN5 family acetyltransferase</fullName>
    </submittedName>
</protein>
<keyword evidence="3" id="KW-1185">Reference proteome</keyword>
<dbReference type="GO" id="GO:0016747">
    <property type="term" value="F:acyltransferase activity, transferring groups other than amino-acyl groups"/>
    <property type="evidence" value="ECO:0007669"/>
    <property type="project" value="InterPro"/>
</dbReference>
<dbReference type="EMBL" id="LRXL01000037">
    <property type="protein sequence ID" value="OAB78552.1"/>
    <property type="molecule type" value="Genomic_DNA"/>
</dbReference>
<organism evidence="2 3">
    <name type="scientific">Cochleicola gelatinilyticus</name>
    <dbReference type="NCBI Taxonomy" id="1763537"/>
    <lineage>
        <taxon>Bacteria</taxon>
        <taxon>Pseudomonadati</taxon>
        <taxon>Bacteroidota</taxon>
        <taxon>Flavobacteriia</taxon>
        <taxon>Flavobacteriales</taxon>
        <taxon>Flavobacteriaceae</taxon>
        <taxon>Cochleicola</taxon>
    </lineage>
</organism>
<gene>
    <name evidence="2" type="ORF">ULVI_08145</name>
</gene>
<feature type="domain" description="N-acetyltransferase" evidence="1">
    <location>
        <begin position="7"/>
        <end position="165"/>
    </location>
</feature>
<dbReference type="InterPro" id="IPR016181">
    <property type="entry name" value="Acyl_CoA_acyltransferase"/>
</dbReference>
<dbReference type="Pfam" id="PF13302">
    <property type="entry name" value="Acetyltransf_3"/>
    <property type="match status" value="1"/>
</dbReference>
<dbReference type="OrthoDB" id="9798081at2"/>
<dbReference type="Gene3D" id="3.40.630.30">
    <property type="match status" value="1"/>
</dbReference>
<dbReference type="SUPFAM" id="SSF55729">
    <property type="entry name" value="Acyl-CoA N-acyltransferases (Nat)"/>
    <property type="match status" value="1"/>
</dbReference>
<dbReference type="AlphaFoldDB" id="A0A167HFK0"/>
<dbReference type="STRING" id="1763537.ULVI_08145"/>
<dbReference type="InterPro" id="IPR000182">
    <property type="entry name" value="GNAT_dom"/>
</dbReference>
<comment type="caution">
    <text evidence="2">The sequence shown here is derived from an EMBL/GenBank/DDBJ whole genome shotgun (WGS) entry which is preliminary data.</text>
</comment>
<dbReference type="RefSeq" id="WP_068591656.1">
    <property type="nucleotide sequence ID" value="NZ_LRXL01000037.1"/>
</dbReference>
<name>A0A167HFK0_9FLAO</name>
<proteinExistence type="predicted"/>
<sequence length="165" mass="18791">MLQTDRLELKKISLMDAPFILELFNSPGWKQYIGDRNVHNIEDAENYIRDKYLPSFKINGYGSFVCVLKETGEIIGSCGLYKRENLNHPDIGFAFLPQFFGKGYAFEAASKLMTYARTTLKIPRILGFTTKNNKASIALLLKIGLVENGVYQFEDDDDELLLFST</sequence>
<evidence type="ECO:0000313" key="2">
    <source>
        <dbReference type="EMBL" id="OAB78552.1"/>
    </source>
</evidence>
<accession>A0A167HFK0</accession>
<dbReference type="Proteomes" id="UP000077013">
    <property type="component" value="Unassembled WGS sequence"/>
</dbReference>
<dbReference type="InterPro" id="IPR051531">
    <property type="entry name" value="N-acetyltransferase"/>
</dbReference>